<evidence type="ECO:0000259" key="1">
    <source>
        <dbReference type="PROSITE" id="PS51707"/>
    </source>
</evidence>
<organism evidence="2 3">
    <name type="scientific">Anoxybacillus flavithermus (strain DSM 21510 / WK1)</name>
    <dbReference type="NCBI Taxonomy" id="491915"/>
    <lineage>
        <taxon>Bacteria</taxon>
        <taxon>Bacillati</taxon>
        <taxon>Bacillota</taxon>
        <taxon>Bacilli</taxon>
        <taxon>Bacillales</taxon>
        <taxon>Anoxybacillaceae</taxon>
        <taxon>Anoxybacillus</taxon>
    </lineage>
</organism>
<reference evidence="2 3" key="1">
    <citation type="journal article" date="2008" name="Genome Biol.">
        <title>Encapsulated in silica: genome, proteome and physiology of the thermophilic bacterium Anoxybacillus flavithermus WK1.</title>
        <authorList>
            <person name="Saw J.H."/>
            <person name="Mountain B.W."/>
            <person name="Feng L."/>
            <person name="Omelchenko M.V."/>
            <person name="Hou S."/>
            <person name="Saito J.A."/>
            <person name="Stott M.B."/>
            <person name="Li D."/>
            <person name="Zhao G."/>
            <person name="Wu J."/>
            <person name="Galperin M.Y."/>
            <person name="Koonin E.V."/>
            <person name="Makarova K.S."/>
            <person name="Wolf Y.I."/>
            <person name="Rigden D.J."/>
            <person name="Dunfield P.F."/>
            <person name="Wang L."/>
            <person name="Alam M."/>
        </authorList>
    </citation>
    <scope>NUCLEOTIDE SEQUENCE [LARGE SCALE GENOMIC DNA]</scope>
    <source>
        <strain evidence="3">DSM 21510 / WK1</strain>
    </source>
</reference>
<evidence type="ECO:0000313" key="3">
    <source>
        <dbReference type="Proteomes" id="UP000000742"/>
    </source>
</evidence>
<feature type="domain" description="CYTH" evidence="1">
    <location>
        <begin position="6"/>
        <end position="201"/>
    </location>
</feature>
<sequence length="226" mass="26526">MNPNDKYEAEFLLMYNNKSDFEQALNDISSREFKKDQEYIQMSAYTDTHDYKLACTGSSLTFRVLPNEEKLYCVLKTSHCSIVENKLLVRREIGRLVNSKSFDFSTDISIALKRTINCETEAFYPSLLIKQERYHFSSTYLDSKIHLSFDKVKYITPDHEESDFFYFSEIEISESQLETMLSKGFKHATLIKDRYIKIYNSKLIYPSKYLHGLISLNKISENLSIL</sequence>
<gene>
    <name evidence="2" type="ordered locus">Aflv_2443</name>
</gene>
<accession>B7GF36</accession>
<dbReference type="HOGENOM" id="CLU_1222704_0_0_9"/>
<protein>
    <recommendedName>
        <fullName evidence="1">CYTH domain-containing protein</fullName>
    </recommendedName>
</protein>
<dbReference type="Proteomes" id="UP000000742">
    <property type="component" value="Chromosome"/>
</dbReference>
<dbReference type="AlphaFoldDB" id="B7GF36"/>
<dbReference type="RefSeq" id="WP_006322103.1">
    <property type="nucleotide sequence ID" value="NC_011567.1"/>
</dbReference>
<dbReference type="KEGG" id="afl:Aflv_2443"/>
<proteinExistence type="predicted"/>
<evidence type="ECO:0000313" key="2">
    <source>
        <dbReference type="EMBL" id="ACJ34800.1"/>
    </source>
</evidence>
<dbReference type="InterPro" id="IPR023577">
    <property type="entry name" value="CYTH_domain"/>
</dbReference>
<dbReference type="InterPro" id="IPR033469">
    <property type="entry name" value="CYTH-like_dom_sf"/>
</dbReference>
<dbReference type="SUPFAM" id="SSF55154">
    <property type="entry name" value="CYTH-like phosphatases"/>
    <property type="match status" value="1"/>
</dbReference>
<dbReference type="GeneID" id="7038716"/>
<dbReference type="STRING" id="491915.Aflv_2443"/>
<dbReference type="PATRIC" id="fig|491915.6.peg.2517"/>
<dbReference type="PROSITE" id="PS51707">
    <property type="entry name" value="CYTH"/>
    <property type="match status" value="1"/>
</dbReference>
<dbReference type="EMBL" id="CP000922">
    <property type="protein sequence ID" value="ACJ34800.1"/>
    <property type="molecule type" value="Genomic_DNA"/>
</dbReference>
<name>B7GF36_ANOFW</name>
<dbReference type="Gene3D" id="2.40.320.10">
    <property type="entry name" value="Hypothetical Protein Pfu-838710-001"/>
    <property type="match status" value="1"/>
</dbReference>